<feature type="domain" description="SnoaL-like" evidence="1">
    <location>
        <begin position="28"/>
        <end position="154"/>
    </location>
</feature>
<sequence length="177" mass="18819">MRYPAKQRWASAADLLALPPRQAVTPDDLAARAAIGELYARYGIAHDEIDLAAMGDVFTEGGVLEVSIGGPVFERHTGRAAIVNNFARVTATQSDQRRHAISNVEVTMAGPAQATSRAYGLVSAANGETLNLVVSCAYTADLIREADGLWRFARLWIGMDDYAGKAPGTQEGGAQDA</sequence>
<dbReference type="AlphaFoldDB" id="A0A1Y5RXZ2"/>
<dbReference type="InterPro" id="IPR032710">
    <property type="entry name" value="NTF2-like_dom_sf"/>
</dbReference>
<dbReference type="Proteomes" id="UP000193862">
    <property type="component" value="Unassembled WGS sequence"/>
</dbReference>
<gene>
    <name evidence="2" type="ORF">AQS8620_00883</name>
</gene>
<dbReference type="InterPro" id="IPR037401">
    <property type="entry name" value="SnoaL-like"/>
</dbReference>
<proteinExistence type="predicted"/>
<dbReference type="EMBL" id="FWFS01000002">
    <property type="protein sequence ID" value="SLN28219.1"/>
    <property type="molecule type" value="Genomic_DNA"/>
</dbReference>
<name>A0A1Y5RXZ2_9RHOB</name>
<dbReference type="OrthoDB" id="8117193at2"/>
<keyword evidence="3" id="KW-1185">Reference proteome</keyword>
<dbReference type="RefSeq" id="WP_085835617.1">
    <property type="nucleotide sequence ID" value="NZ_FWFS01000002.1"/>
</dbReference>
<dbReference type="Gene3D" id="3.10.450.50">
    <property type="match status" value="1"/>
</dbReference>
<reference evidence="2 3" key="1">
    <citation type="submission" date="2017-03" db="EMBL/GenBank/DDBJ databases">
        <authorList>
            <person name="Afonso C.L."/>
            <person name="Miller P.J."/>
            <person name="Scott M.A."/>
            <person name="Spackman E."/>
            <person name="Goraichik I."/>
            <person name="Dimitrov K.M."/>
            <person name="Suarez D.L."/>
            <person name="Swayne D.E."/>
        </authorList>
    </citation>
    <scope>NUCLEOTIDE SEQUENCE [LARGE SCALE GENOMIC DNA]</scope>
    <source>
        <strain evidence="2 3">CECT 8620</strain>
    </source>
</reference>
<evidence type="ECO:0000259" key="1">
    <source>
        <dbReference type="Pfam" id="PF13577"/>
    </source>
</evidence>
<dbReference type="CDD" id="cd00531">
    <property type="entry name" value="NTF2_like"/>
    <property type="match status" value="1"/>
</dbReference>
<evidence type="ECO:0000313" key="2">
    <source>
        <dbReference type="EMBL" id="SLN28219.1"/>
    </source>
</evidence>
<dbReference type="SUPFAM" id="SSF54427">
    <property type="entry name" value="NTF2-like"/>
    <property type="match status" value="1"/>
</dbReference>
<dbReference type="Pfam" id="PF13577">
    <property type="entry name" value="SnoaL_4"/>
    <property type="match status" value="1"/>
</dbReference>
<evidence type="ECO:0000313" key="3">
    <source>
        <dbReference type="Proteomes" id="UP000193862"/>
    </source>
</evidence>
<protein>
    <recommendedName>
        <fullName evidence="1">SnoaL-like domain-containing protein</fullName>
    </recommendedName>
</protein>
<accession>A0A1Y5RXZ2</accession>
<organism evidence="2 3">
    <name type="scientific">Aquimixticola soesokkakensis</name>
    <dbReference type="NCBI Taxonomy" id="1519096"/>
    <lineage>
        <taxon>Bacteria</taxon>
        <taxon>Pseudomonadati</taxon>
        <taxon>Pseudomonadota</taxon>
        <taxon>Alphaproteobacteria</taxon>
        <taxon>Rhodobacterales</taxon>
        <taxon>Paracoccaceae</taxon>
        <taxon>Aquimixticola</taxon>
    </lineage>
</organism>